<protein>
    <recommendedName>
        <fullName evidence="1">F-box domain-containing protein</fullName>
    </recommendedName>
</protein>
<dbReference type="PROSITE" id="PS50181">
    <property type="entry name" value="FBOX"/>
    <property type="match status" value="1"/>
</dbReference>
<evidence type="ECO:0000313" key="3">
    <source>
        <dbReference type="Proteomes" id="UP000053424"/>
    </source>
</evidence>
<dbReference type="CDD" id="cd09917">
    <property type="entry name" value="F-box_SF"/>
    <property type="match status" value="1"/>
</dbReference>
<accession>A0A0C3CVG5</accession>
<dbReference type="Proteomes" id="UP000053424">
    <property type="component" value="Unassembled WGS sequence"/>
</dbReference>
<gene>
    <name evidence="2" type="ORF">M413DRAFT_439532</name>
</gene>
<evidence type="ECO:0000259" key="1">
    <source>
        <dbReference type="PROSITE" id="PS50181"/>
    </source>
</evidence>
<dbReference type="HOGENOM" id="CLU_007279_3_1_1"/>
<evidence type="ECO:0000313" key="2">
    <source>
        <dbReference type="EMBL" id="KIM47851.1"/>
    </source>
</evidence>
<reference evidence="3" key="2">
    <citation type="submission" date="2015-01" db="EMBL/GenBank/DDBJ databases">
        <title>Evolutionary Origins and Diversification of the Mycorrhizal Mutualists.</title>
        <authorList>
            <consortium name="DOE Joint Genome Institute"/>
            <consortium name="Mycorrhizal Genomics Consortium"/>
            <person name="Kohler A."/>
            <person name="Kuo A."/>
            <person name="Nagy L.G."/>
            <person name="Floudas D."/>
            <person name="Copeland A."/>
            <person name="Barry K.W."/>
            <person name="Cichocki N."/>
            <person name="Veneault-Fourrey C."/>
            <person name="LaButti K."/>
            <person name="Lindquist E.A."/>
            <person name="Lipzen A."/>
            <person name="Lundell T."/>
            <person name="Morin E."/>
            <person name="Murat C."/>
            <person name="Riley R."/>
            <person name="Ohm R."/>
            <person name="Sun H."/>
            <person name="Tunlid A."/>
            <person name="Henrissat B."/>
            <person name="Grigoriev I.V."/>
            <person name="Hibbett D.S."/>
            <person name="Martin F."/>
        </authorList>
    </citation>
    <scope>NUCLEOTIDE SEQUENCE [LARGE SCALE GENOMIC DNA]</scope>
    <source>
        <strain evidence="3">h7</strain>
    </source>
</reference>
<feature type="domain" description="F-box" evidence="1">
    <location>
        <begin position="1"/>
        <end position="44"/>
    </location>
</feature>
<dbReference type="OrthoDB" id="3174109at2759"/>
<dbReference type="Gene3D" id="1.20.1280.50">
    <property type="match status" value="1"/>
</dbReference>
<dbReference type="STRING" id="686832.A0A0C3CVG5"/>
<dbReference type="SMART" id="SM00256">
    <property type="entry name" value="FBOX"/>
    <property type="match status" value="1"/>
</dbReference>
<keyword evidence="3" id="KW-1185">Reference proteome</keyword>
<sequence length="510" mass="57316">MLKLPTEIYINIFQSLDFECLLICQQVCHSFREMILGSAALQYVIQLAENGQREGPCCSTWTSADRLARLASHQSSWNKLAWNREIIVPMTDGTSWELYGGVLAQTTSDGKISFHQLPSDLRCIEEEEWSVDVDMGFEIRDFSMNPSVGLLVLVEESGWLLPGSVHEQRFHLRSMKTGEPHPLAACPMLALQQKIEHENNSYDLQISGDLLTVLCTPFSAEIFELAIWHWKSGSLLLNIASEDIMSFTLLSDRWVILCISVPCINVAYECGTPSLLAVDFREETNDRKDLGDIEHCRVFRYPEFADVYNICMEIRADPGTSCAKNSGVPFALDTQTFIIVVTLCVIGMDSVIKNFVHFIPSEFLLSVVESSGGRSAAPLDWSSWGPLNTRLLATAESPSDVWVCYVYGNKFVISEEVGQYGYSGRLFDFSKRKLWNVDKDDGPGAPASINTQTLIQADENLLVDDVDSHLPYWSRPFSLENGHSHCAVLCSEDNIILVDQECKEYRVLVF</sequence>
<dbReference type="EMBL" id="KN831769">
    <property type="protein sequence ID" value="KIM47851.1"/>
    <property type="molecule type" value="Genomic_DNA"/>
</dbReference>
<dbReference type="Pfam" id="PF12937">
    <property type="entry name" value="F-box-like"/>
    <property type="match status" value="1"/>
</dbReference>
<dbReference type="InterPro" id="IPR001810">
    <property type="entry name" value="F-box_dom"/>
</dbReference>
<dbReference type="InterPro" id="IPR036047">
    <property type="entry name" value="F-box-like_dom_sf"/>
</dbReference>
<dbReference type="SUPFAM" id="SSF81383">
    <property type="entry name" value="F-box domain"/>
    <property type="match status" value="1"/>
</dbReference>
<proteinExistence type="predicted"/>
<name>A0A0C3CVG5_HEBCY</name>
<reference evidence="2 3" key="1">
    <citation type="submission" date="2014-04" db="EMBL/GenBank/DDBJ databases">
        <authorList>
            <consortium name="DOE Joint Genome Institute"/>
            <person name="Kuo A."/>
            <person name="Gay G."/>
            <person name="Dore J."/>
            <person name="Kohler A."/>
            <person name="Nagy L.G."/>
            <person name="Floudas D."/>
            <person name="Copeland A."/>
            <person name="Barry K.W."/>
            <person name="Cichocki N."/>
            <person name="Veneault-Fourrey C."/>
            <person name="LaButti K."/>
            <person name="Lindquist E.A."/>
            <person name="Lipzen A."/>
            <person name="Lundell T."/>
            <person name="Morin E."/>
            <person name="Murat C."/>
            <person name="Sun H."/>
            <person name="Tunlid A."/>
            <person name="Henrissat B."/>
            <person name="Grigoriev I.V."/>
            <person name="Hibbett D.S."/>
            <person name="Martin F."/>
            <person name="Nordberg H.P."/>
            <person name="Cantor M.N."/>
            <person name="Hua S.X."/>
        </authorList>
    </citation>
    <scope>NUCLEOTIDE SEQUENCE [LARGE SCALE GENOMIC DNA]</scope>
    <source>
        <strain evidence="3">h7</strain>
    </source>
</reference>
<organism evidence="2 3">
    <name type="scientific">Hebeloma cylindrosporum</name>
    <dbReference type="NCBI Taxonomy" id="76867"/>
    <lineage>
        <taxon>Eukaryota</taxon>
        <taxon>Fungi</taxon>
        <taxon>Dikarya</taxon>
        <taxon>Basidiomycota</taxon>
        <taxon>Agaricomycotina</taxon>
        <taxon>Agaricomycetes</taxon>
        <taxon>Agaricomycetidae</taxon>
        <taxon>Agaricales</taxon>
        <taxon>Agaricineae</taxon>
        <taxon>Hymenogastraceae</taxon>
        <taxon>Hebeloma</taxon>
    </lineage>
</organism>
<dbReference type="AlphaFoldDB" id="A0A0C3CVG5"/>